<dbReference type="Gene3D" id="3.40.50.720">
    <property type="entry name" value="NAD(P)-binding Rossmann-like Domain"/>
    <property type="match status" value="1"/>
</dbReference>
<protein>
    <submittedName>
        <fullName evidence="3">3-oxoacyl-[acyl-carrier-protein] reductase FabG</fullName>
        <ecNumber evidence="3">1.1.1.100</ecNumber>
    </submittedName>
</protein>
<evidence type="ECO:0000313" key="4">
    <source>
        <dbReference type="Proteomes" id="UP000076079"/>
    </source>
</evidence>
<dbReference type="InterPro" id="IPR050259">
    <property type="entry name" value="SDR"/>
</dbReference>
<dbReference type="PRINTS" id="PR00080">
    <property type="entry name" value="SDRFAMILY"/>
</dbReference>
<dbReference type="PANTHER" id="PTHR42879">
    <property type="entry name" value="3-OXOACYL-(ACYL-CARRIER-PROTEIN) REDUCTASE"/>
    <property type="match status" value="1"/>
</dbReference>
<keyword evidence="4" id="KW-1185">Reference proteome</keyword>
<dbReference type="KEGG" id="abac:LuPra_00070"/>
<dbReference type="AlphaFoldDB" id="A0A143PFP9"/>
<keyword evidence="3" id="KW-0560">Oxidoreductase</keyword>
<dbReference type="EMBL" id="CP015136">
    <property type="protein sequence ID" value="AMY06908.1"/>
    <property type="molecule type" value="Genomic_DNA"/>
</dbReference>
<dbReference type="STRING" id="1855912.LuPra_00070"/>
<evidence type="ECO:0000256" key="1">
    <source>
        <dbReference type="ARBA" id="ARBA00006484"/>
    </source>
</evidence>
<dbReference type="InterPro" id="IPR020904">
    <property type="entry name" value="Sc_DH/Rdtase_CS"/>
</dbReference>
<dbReference type="PATRIC" id="fig|1813736.3.peg.70"/>
<evidence type="ECO:0000313" key="3">
    <source>
        <dbReference type="EMBL" id="AMY06908.1"/>
    </source>
</evidence>
<dbReference type="FunFam" id="3.40.50.720:FF:000084">
    <property type="entry name" value="Short-chain dehydrogenase reductase"/>
    <property type="match status" value="1"/>
</dbReference>
<organism evidence="3 4">
    <name type="scientific">Luteitalea pratensis</name>
    <dbReference type="NCBI Taxonomy" id="1855912"/>
    <lineage>
        <taxon>Bacteria</taxon>
        <taxon>Pseudomonadati</taxon>
        <taxon>Acidobacteriota</taxon>
        <taxon>Vicinamibacteria</taxon>
        <taxon>Vicinamibacterales</taxon>
        <taxon>Vicinamibacteraceae</taxon>
        <taxon>Luteitalea</taxon>
    </lineage>
</organism>
<dbReference type="RefSeq" id="WP_110168920.1">
    <property type="nucleotide sequence ID" value="NZ_CP015136.1"/>
</dbReference>
<dbReference type="Proteomes" id="UP000076079">
    <property type="component" value="Chromosome"/>
</dbReference>
<dbReference type="Pfam" id="PF00106">
    <property type="entry name" value="adh_short"/>
    <property type="match status" value="1"/>
</dbReference>
<reference evidence="3 4" key="1">
    <citation type="journal article" date="2016" name="Genome Announc.">
        <title>First Complete Genome Sequence of a Subdivision 6 Acidobacterium Strain.</title>
        <authorList>
            <person name="Huang S."/>
            <person name="Vieira S."/>
            <person name="Bunk B."/>
            <person name="Riedel T."/>
            <person name="Sproer C."/>
            <person name="Overmann J."/>
        </authorList>
    </citation>
    <scope>NUCLEOTIDE SEQUENCE [LARGE SCALE GENOMIC DNA]</scope>
    <source>
        <strain evidence="4">DSM 100886 HEG_-6_39</strain>
    </source>
</reference>
<dbReference type="SUPFAM" id="SSF51735">
    <property type="entry name" value="NAD(P)-binding Rossmann-fold domains"/>
    <property type="match status" value="1"/>
</dbReference>
<dbReference type="InterPro" id="IPR002347">
    <property type="entry name" value="SDR_fam"/>
</dbReference>
<accession>A0A143PFP9</accession>
<sequence>MELNLRGKVAVVTGASKGIGLAITRALVAEGARVIAGARDVGGELGALASHDAVRAVSVDLSTPDGPKALVARAEEFDRLDILVNNVGAVAVRLDGFTSVTDDQWLSSLNLNFMAAVRTTRAALTPMLARGGGTIVTVSSVNSFLPDPGVIDYCAAKAALTNFSKALSKEVGPRGVRMNTVSPGPVETALWLGPEGVAATVAKASGVDPETARQHVVASQGGFVTGRFTRPDEVADLVLFLASDRSGNITGADFVIDGGLIKTL</sequence>
<comment type="similarity">
    <text evidence="1 2">Belongs to the short-chain dehydrogenases/reductases (SDR) family.</text>
</comment>
<dbReference type="OrthoDB" id="9803333at2"/>
<gene>
    <name evidence="3" type="primary">fabG_1</name>
    <name evidence="3" type="ORF">LuPra_00070</name>
</gene>
<dbReference type="NCBIfam" id="NF005095">
    <property type="entry name" value="PRK06523.1"/>
    <property type="match status" value="1"/>
</dbReference>
<name>A0A143PFP9_LUTPR</name>
<dbReference type="GO" id="GO:0004316">
    <property type="term" value="F:3-oxoacyl-[acyl-carrier-protein] reductase (NADPH) activity"/>
    <property type="evidence" value="ECO:0007669"/>
    <property type="project" value="UniProtKB-EC"/>
</dbReference>
<reference evidence="4" key="2">
    <citation type="submission" date="2016-04" db="EMBL/GenBank/DDBJ databases">
        <title>First Complete Genome Sequence of a Subdivision 6 Acidobacterium.</title>
        <authorList>
            <person name="Huang S."/>
            <person name="Vieira S."/>
            <person name="Bunk B."/>
            <person name="Riedel T."/>
            <person name="Sproeer C."/>
            <person name="Overmann J."/>
        </authorList>
    </citation>
    <scope>NUCLEOTIDE SEQUENCE [LARGE SCALE GENOMIC DNA]</scope>
    <source>
        <strain evidence="4">DSM 100886 HEG_-6_39</strain>
    </source>
</reference>
<dbReference type="GO" id="GO:0032787">
    <property type="term" value="P:monocarboxylic acid metabolic process"/>
    <property type="evidence" value="ECO:0007669"/>
    <property type="project" value="UniProtKB-ARBA"/>
</dbReference>
<evidence type="ECO:0000256" key="2">
    <source>
        <dbReference type="RuleBase" id="RU000363"/>
    </source>
</evidence>
<dbReference type="PRINTS" id="PR00081">
    <property type="entry name" value="GDHRDH"/>
</dbReference>
<dbReference type="InterPro" id="IPR036291">
    <property type="entry name" value="NAD(P)-bd_dom_sf"/>
</dbReference>
<proteinExistence type="inferred from homology"/>
<dbReference type="PROSITE" id="PS00061">
    <property type="entry name" value="ADH_SHORT"/>
    <property type="match status" value="1"/>
</dbReference>
<dbReference type="EC" id="1.1.1.100" evidence="3"/>